<keyword evidence="1" id="KW-0812">Transmembrane</keyword>
<feature type="signal peptide" evidence="2">
    <location>
        <begin position="1"/>
        <end position="30"/>
    </location>
</feature>
<keyword evidence="2" id="KW-0732">Signal</keyword>
<dbReference type="KEGG" id="ceu:A7L45_13510"/>
<feature type="chain" id="PRO_5009611938" evidence="2">
    <location>
        <begin position="31"/>
        <end position="392"/>
    </location>
</feature>
<feature type="transmembrane region" description="Helical" evidence="1">
    <location>
        <begin position="104"/>
        <end position="121"/>
    </location>
</feature>
<feature type="transmembrane region" description="Helical" evidence="1">
    <location>
        <begin position="361"/>
        <end position="384"/>
    </location>
</feature>
<dbReference type="STRING" id="1552.A7L45_13510"/>
<organism evidence="3 4">
    <name type="scientific">Clostridium estertheticum subsp. estertheticum</name>
    <dbReference type="NCBI Taxonomy" id="1552"/>
    <lineage>
        <taxon>Bacteria</taxon>
        <taxon>Bacillati</taxon>
        <taxon>Bacillota</taxon>
        <taxon>Clostridia</taxon>
        <taxon>Eubacteriales</taxon>
        <taxon>Clostridiaceae</taxon>
        <taxon>Clostridium</taxon>
    </lineage>
</organism>
<dbReference type="NCBIfam" id="TIGR02829">
    <property type="entry name" value="spore_III_AE"/>
    <property type="match status" value="1"/>
</dbReference>
<protein>
    <submittedName>
        <fullName evidence="3">Stage III sporulation protein AE</fullName>
    </submittedName>
</protein>
<dbReference type="EMBL" id="CP015756">
    <property type="protein sequence ID" value="APC41018.1"/>
    <property type="molecule type" value="Genomic_DNA"/>
</dbReference>
<evidence type="ECO:0000313" key="4">
    <source>
        <dbReference type="Proteomes" id="UP000182569"/>
    </source>
</evidence>
<sequence>MKKRNMKRLNMKKILLILLFLLSLNISVQAAEIGKIGEKQQTEINNLYDYISNVKSQYEIFNDMQPQTFVEQFIKTGDNGLSFNKTSTFIIRYTFKEVIACMELIGSLMIIAIICAMLNNLQSAFNRESLSNIAYLACYGVMILMITKSFYVVAELAKNTIVSMSNFMSALIPVLMMLLASVGGFAEATLLDPVIMGFATVSSRIYVDIIIPIIFMSFVMQFVSSISSDYKIKNLTKLLKQTAIWIQGIVMTVFIAVITIRSIAAKTLDQVTIKTAKFAVDTFVPVVGKCLSDAISTVAGYSLLLKSAISGLGLIVLMVIVILPIIKLLIMAFLYKAAAALIEPISDNRTVECINSVGDSILLLMSCVISVSVMFFIMVAIVAATGKGIISG</sequence>
<feature type="transmembrane region" description="Helical" evidence="1">
    <location>
        <begin position="166"/>
        <end position="185"/>
    </location>
</feature>
<evidence type="ECO:0000256" key="1">
    <source>
        <dbReference type="SAM" id="Phobius"/>
    </source>
</evidence>
<dbReference type="InterPro" id="IPR014194">
    <property type="entry name" value="Spore_III_AE"/>
</dbReference>
<dbReference type="AlphaFoldDB" id="A0A1J0GI17"/>
<keyword evidence="1" id="KW-0472">Membrane</keyword>
<gene>
    <name evidence="3" type="ORF">A7L45_13510</name>
</gene>
<feature type="transmembrane region" description="Helical" evidence="1">
    <location>
        <begin position="133"/>
        <end position="154"/>
    </location>
</feature>
<keyword evidence="4" id="KW-1185">Reference proteome</keyword>
<evidence type="ECO:0000256" key="2">
    <source>
        <dbReference type="SAM" id="SignalP"/>
    </source>
</evidence>
<name>A0A1J0GI17_9CLOT</name>
<keyword evidence="1" id="KW-1133">Transmembrane helix</keyword>
<dbReference type="Proteomes" id="UP000182569">
    <property type="component" value="Chromosome"/>
</dbReference>
<dbReference type="Pfam" id="PF09546">
    <property type="entry name" value="Spore_III_AE"/>
    <property type="match status" value="1"/>
</dbReference>
<evidence type="ECO:0000313" key="3">
    <source>
        <dbReference type="EMBL" id="APC41018.1"/>
    </source>
</evidence>
<feature type="transmembrane region" description="Helical" evidence="1">
    <location>
        <begin position="244"/>
        <end position="264"/>
    </location>
</feature>
<accession>A0A1J0GI17</accession>
<feature type="transmembrane region" description="Helical" evidence="1">
    <location>
        <begin position="205"/>
        <end position="224"/>
    </location>
</feature>
<feature type="transmembrane region" description="Helical" evidence="1">
    <location>
        <begin position="312"/>
        <end position="335"/>
    </location>
</feature>
<proteinExistence type="predicted"/>
<dbReference type="RefSeq" id="WP_071613311.1">
    <property type="nucleotide sequence ID" value="NZ_CP015756.1"/>
</dbReference>
<reference evidence="4" key="1">
    <citation type="journal article" date="2016" name="Front. Microbiol.">
        <title>Complete Genome Sequence of Clostridium estertheticum DSM 8809, a Microbe Identified in Spoiled Vacuum Packed Beef.</title>
        <authorList>
            <person name="Yu Z."/>
            <person name="Gunn L."/>
            <person name="Brennan E."/>
            <person name="Reid R."/>
            <person name="Wall P.G."/>
            <person name="Gaora O.P."/>
            <person name="Hurley D."/>
            <person name="Bolton D."/>
            <person name="Fanning S."/>
        </authorList>
    </citation>
    <scope>NUCLEOTIDE SEQUENCE [LARGE SCALE GENOMIC DNA]</scope>
    <source>
        <strain evidence="4">DSM 8809</strain>
    </source>
</reference>